<feature type="compositionally biased region" description="Gly residues" evidence="3">
    <location>
        <begin position="174"/>
        <end position="190"/>
    </location>
</feature>
<keyword evidence="1 2" id="KW-0694">RNA-binding</keyword>
<feature type="compositionally biased region" description="Basic and acidic residues" evidence="3">
    <location>
        <begin position="148"/>
        <end position="160"/>
    </location>
</feature>
<accession>A0AAJ7JHG6</accession>
<dbReference type="SUPFAM" id="SSF54928">
    <property type="entry name" value="RNA-binding domain, RBD"/>
    <property type="match status" value="2"/>
</dbReference>
<feature type="domain" description="RRM" evidence="4">
    <location>
        <begin position="506"/>
        <end position="575"/>
    </location>
</feature>
<feature type="compositionally biased region" description="Gly residues" evidence="3">
    <location>
        <begin position="477"/>
        <end position="494"/>
    </location>
</feature>
<dbReference type="PROSITE" id="PS50102">
    <property type="entry name" value="RRM"/>
    <property type="match status" value="3"/>
</dbReference>
<dbReference type="InterPro" id="IPR035979">
    <property type="entry name" value="RBD_domain_sf"/>
</dbReference>
<dbReference type="Pfam" id="PF00076">
    <property type="entry name" value="RRM_1"/>
    <property type="match status" value="3"/>
</dbReference>
<sequence>MIKQEEGVVQNNDERDRSRERDRNRRSERQNRINSTSRDRSRERNDRGRKASDRRIYVSNIPYDFRWQDLKDLFRTEVGKVAHVELFTDENDKPRGCGIVEFEDSDSVKIAVEKMHRYDIKGRKLVVKEVDFDVERDKYGRLATARNNERVRDDRFRDPPRPQGGGRQNINAPTGGGGGGGGGVGGGGGGGGDSKFGNTYGLSTQFLESLGINGPLVTRVFVANLDYKVDEKKLLEVFKLAGKVLHVELGKDKDGKSRGFGVVEYDHPVESVQAISMLHNQQLYDRRMTVRLDRANEPDMPPKLPEGLKGIGMGLGAGGNRLLDVARNIPNVQANNPPVVNPISAPVLAAGAFGAGLNNVVPAQLASALTNTNAAALQASLAGGLSANLTTNSLLSSSLTNELASNLNNFGGGVGGLSNLQASLAGGQGNNSFAPRGLSKMDNDVGFGGNNAFGGSNFGGGRDFDGGFNRSDNDRVPGGGGGFAGNQGQGGGGNRQNTNGSRPMSDTILIGNLPPNTTWQMLRDKFQDVGEVKFAEMRGTDMGMVRFASEWDAERAVSMMNRSRIDGRTIDVRLY</sequence>
<feature type="region of interest" description="Disordered" evidence="3">
    <location>
        <begin position="463"/>
        <end position="504"/>
    </location>
</feature>
<dbReference type="CTD" id="41138"/>
<dbReference type="InterPro" id="IPR012677">
    <property type="entry name" value="Nucleotide-bd_a/b_plait_sf"/>
</dbReference>
<keyword evidence="5" id="KW-1185">Reference proteome</keyword>
<dbReference type="GO" id="GO:0005634">
    <property type="term" value="C:nucleus"/>
    <property type="evidence" value="ECO:0007669"/>
    <property type="project" value="TreeGrafter"/>
</dbReference>
<evidence type="ECO:0000313" key="5">
    <source>
        <dbReference type="Proteomes" id="UP000694925"/>
    </source>
</evidence>
<dbReference type="SMART" id="SM00360">
    <property type="entry name" value="RRM"/>
    <property type="match status" value="3"/>
</dbReference>
<dbReference type="KEGG" id="ccal:108632588"/>
<proteinExistence type="predicted"/>
<dbReference type="GO" id="GO:0003729">
    <property type="term" value="F:mRNA binding"/>
    <property type="evidence" value="ECO:0007669"/>
    <property type="project" value="TreeGrafter"/>
</dbReference>
<keyword evidence="6" id="KW-0687">Ribonucleoprotein</keyword>
<dbReference type="Proteomes" id="UP000694925">
    <property type="component" value="Unplaced"/>
</dbReference>
<feature type="domain" description="RRM" evidence="4">
    <location>
        <begin position="218"/>
        <end position="295"/>
    </location>
</feature>
<evidence type="ECO:0000313" key="6">
    <source>
        <dbReference type="RefSeq" id="XP_017892743.1"/>
    </source>
</evidence>
<dbReference type="PANTHER" id="PTHR23003">
    <property type="entry name" value="RNA RECOGNITION MOTIF RRM DOMAIN CONTAINING PROTEIN"/>
    <property type="match status" value="1"/>
</dbReference>
<feature type="domain" description="RRM" evidence="4">
    <location>
        <begin position="54"/>
        <end position="132"/>
    </location>
</feature>
<dbReference type="InterPro" id="IPR050374">
    <property type="entry name" value="RRT5_SRSF_SR"/>
</dbReference>
<dbReference type="InterPro" id="IPR000504">
    <property type="entry name" value="RRM_dom"/>
</dbReference>
<feature type="region of interest" description="Disordered" evidence="3">
    <location>
        <begin position="148"/>
        <end position="190"/>
    </location>
</feature>
<dbReference type="AlphaFoldDB" id="A0AAJ7JHG6"/>
<dbReference type="RefSeq" id="XP_017892743.1">
    <property type="nucleotide sequence ID" value="XM_018037254.2"/>
</dbReference>
<reference evidence="6" key="1">
    <citation type="submission" date="2025-08" db="UniProtKB">
        <authorList>
            <consortium name="RefSeq"/>
        </authorList>
    </citation>
    <scope>IDENTIFICATION</scope>
    <source>
        <tissue evidence="6">Whole body</tissue>
    </source>
</reference>
<evidence type="ECO:0000256" key="2">
    <source>
        <dbReference type="PROSITE-ProRule" id="PRU00176"/>
    </source>
</evidence>
<dbReference type="PANTHER" id="PTHR23003:SF3">
    <property type="entry name" value="FI21236P1-RELATED"/>
    <property type="match status" value="1"/>
</dbReference>
<dbReference type="GO" id="GO:1990904">
    <property type="term" value="C:ribonucleoprotein complex"/>
    <property type="evidence" value="ECO:0007669"/>
    <property type="project" value="UniProtKB-KW"/>
</dbReference>
<organism evidence="5 6">
    <name type="scientific">Ceratina calcarata</name>
    <dbReference type="NCBI Taxonomy" id="156304"/>
    <lineage>
        <taxon>Eukaryota</taxon>
        <taxon>Metazoa</taxon>
        <taxon>Ecdysozoa</taxon>
        <taxon>Arthropoda</taxon>
        <taxon>Hexapoda</taxon>
        <taxon>Insecta</taxon>
        <taxon>Pterygota</taxon>
        <taxon>Neoptera</taxon>
        <taxon>Endopterygota</taxon>
        <taxon>Hymenoptera</taxon>
        <taxon>Apocrita</taxon>
        <taxon>Aculeata</taxon>
        <taxon>Apoidea</taxon>
        <taxon>Anthophila</taxon>
        <taxon>Apidae</taxon>
        <taxon>Ceratina</taxon>
        <taxon>Zadontomerus</taxon>
    </lineage>
</organism>
<dbReference type="FunFam" id="3.30.70.330:FF:000531">
    <property type="entry name" value="Myelin expression factor 2"/>
    <property type="match status" value="1"/>
</dbReference>
<evidence type="ECO:0000256" key="3">
    <source>
        <dbReference type="SAM" id="MobiDB-lite"/>
    </source>
</evidence>
<evidence type="ECO:0000259" key="4">
    <source>
        <dbReference type="PROSITE" id="PS50102"/>
    </source>
</evidence>
<name>A0AAJ7JHG6_9HYME</name>
<protein>
    <submittedName>
        <fullName evidence="6">Heterogeneous nuclear ribonucleoprotein M isoform X1</fullName>
    </submittedName>
</protein>
<dbReference type="GO" id="GO:0005737">
    <property type="term" value="C:cytoplasm"/>
    <property type="evidence" value="ECO:0007669"/>
    <property type="project" value="TreeGrafter"/>
</dbReference>
<gene>
    <name evidence="6" type="primary">LOC108632588</name>
</gene>
<feature type="region of interest" description="Disordered" evidence="3">
    <location>
        <begin position="1"/>
        <end position="51"/>
    </location>
</feature>
<evidence type="ECO:0000256" key="1">
    <source>
        <dbReference type="ARBA" id="ARBA00022884"/>
    </source>
</evidence>
<dbReference type="GeneID" id="108632588"/>
<dbReference type="Gene3D" id="3.30.70.330">
    <property type="match status" value="3"/>
</dbReference>